<proteinExistence type="predicted"/>
<protein>
    <submittedName>
        <fullName evidence="1">RHS repeat-associated protein</fullName>
    </submittedName>
</protein>
<accession>A0A2P8H804</accession>
<name>A0A2P8H804_CHINA</name>
<sequence>MAGISSNALKGTNYPENRIKLFGKEIQNKEFSDESGLEWYAYGMREYDQKIGRFFRVDPITEKFYALSPYQYCANDPVKNVDLDGAEELDFRLYNTLIQNTLQNPNGTSAKLLGSLIGVGGSVRGMAEGVFNAISHPVQTVEGLARMTSQSTAQNAADYGVNVASQYINAGNNTFSTYATGAHIATDIAMALSPIKEGAFTKEGALAKNVFGDLTSINDIGKTGEALTKGVLEKQFPGAEILQQVDVKMDGANMTADFVVVKEGKIIGMFESKVNNSKLSNGQKLFFNDGDAGILSGKNAGRFKGVQVDPSNIQTGVYRWDSKTMAFTVQ</sequence>
<dbReference type="EMBL" id="PYAW01000013">
    <property type="protein sequence ID" value="PSL42363.1"/>
    <property type="molecule type" value="Genomic_DNA"/>
</dbReference>
<reference evidence="1 2" key="1">
    <citation type="submission" date="2018-03" db="EMBL/GenBank/DDBJ databases">
        <title>Genomic Encyclopedia of Archaeal and Bacterial Type Strains, Phase II (KMG-II): from individual species to whole genera.</title>
        <authorList>
            <person name="Goeker M."/>
        </authorList>
    </citation>
    <scope>NUCLEOTIDE SEQUENCE [LARGE SCALE GENOMIC DNA]</scope>
    <source>
        <strain evidence="1 2">DSM 24859</strain>
    </source>
</reference>
<keyword evidence="2" id="KW-1185">Reference proteome</keyword>
<dbReference type="InterPro" id="IPR022385">
    <property type="entry name" value="Rhs_assc_core"/>
</dbReference>
<dbReference type="Gene3D" id="2.180.10.10">
    <property type="entry name" value="RHS repeat-associated core"/>
    <property type="match status" value="1"/>
</dbReference>
<dbReference type="NCBIfam" id="TIGR03696">
    <property type="entry name" value="Rhs_assc_core"/>
    <property type="match status" value="1"/>
</dbReference>
<dbReference type="AlphaFoldDB" id="A0A2P8H804"/>
<evidence type="ECO:0000313" key="1">
    <source>
        <dbReference type="EMBL" id="PSL42363.1"/>
    </source>
</evidence>
<evidence type="ECO:0000313" key="2">
    <source>
        <dbReference type="Proteomes" id="UP000240971"/>
    </source>
</evidence>
<gene>
    <name evidence="1" type="ORF">CLV51_1131</name>
</gene>
<dbReference type="InterPro" id="IPR050708">
    <property type="entry name" value="T6SS_VgrG/RHS"/>
</dbReference>
<organism evidence="1 2">
    <name type="scientific">Chitinophaga niastensis</name>
    <dbReference type="NCBI Taxonomy" id="536980"/>
    <lineage>
        <taxon>Bacteria</taxon>
        <taxon>Pseudomonadati</taxon>
        <taxon>Bacteroidota</taxon>
        <taxon>Chitinophagia</taxon>
        <taxon>Chitinophagales</taxon>
        <taxon>Chitinophagaceae</taxon>
        <taxon>Chitinophaga</taxon>
    </lineage>
</organism>
<dbReference type="Proteomes" id="UP000240971">
    <property type="component" value="Unassembled WGS sequence"/>
</dbReference>
<comment type="caution">
    <text evidence="1">The sequence shown here is derived from an EMBL/GenBank/DDBJ whole genome shotgun (WGS) entry which is preliminary data.</text>
</comment>
<dbReference type="PANTHER" id="PTHR32305:SF15">
    <property type="entry name" value="PROTEIN RHSA-RELATED"/>
    <property type="match status" value="1"/>
</dbReference>
<dbReference type="PANTHER" id="PTHR32305">
    <property type="match status" value="1"/>
</dbReference>